<dbReference type="InterPro" id="IPR012337">
    <property type="entry name" value="RNaseH-like_sf"/>
</dbReference>
<accession>A0A9R1URT3</accession>
<protein>
    <recommendedName>
        <fullName evidence="8">GAG-pre-integrase domain-containing protein</fullName>
    </recommendedName>
</protein>
<dbReference type="EMBL" id="NBSK02000008">
    <property type="protein sequence ID" value="KAJ0191696.1"/>
    <property type="molecule type" value="Genomic_DNA"/>
</dbReference>
<dbReference type="InterPro" id="IPR057670">
    <property type="entry name" value="SH3_retrovirus"/>
</dbReference>
<dbReference type="PANTHER" id="PTHR37610:SF95">
    <property type="entry name" value="GAG-POLYPEPTIDE OF LTR COPIA-TYPE-RELATED"/>
    <property type="match status" value="1"/>
</dbReference>
<dbReference type="InterPro" id="IPR029472">
    <property type="entry name" value="Copia-like_N"/>
</dbReference>
<dbReference type="InterPro" id="IPR036397">
    <property type="entry name" value="RNaseH_sf"/>
</dbReference>
<dbReference type="Pfam" id="PF25597">
    <property type="entry name" value="SH3_retrovirus"/>
    <property type="match status" value="1"/>
</dbReference>
<feature type="domain" description="Retrovirus-related Pol polyprotein from transposon TNT 1-94-like beta-barrel" evidence="4">
    <location>
        <begin position="356"/>
        <end position="430"/>
    </location>
</feature>
<dbReference type="Pfam" id="PF14244">
    <property type="entry name" value="Retrotran_gag_3"/>
    <property type="match status" value="1"/>
</dbReference>
<dbReference type="SUPFAM" id="SSF53098">
    <property type="entry name" value="Ribonuclease H-like"/>
    <property type="match status" value="1"/>
</dbReference>
<gene>
    <name evidence="6" type="ORF">LSAT_V11C800427840</name>
</gene>
<reference evidence="6 7" key="1">
    <citation type="journal article" date="2017" name="Nat. Commun.">
        <title>Genome assembly with in vitro proximity ligation data and whole-genome triplication in lettuce.</title>
        <authorList>
            <person name="Reyes-Chin-Wo S."/>
            <person name="Wang Z."/>
            <person name="Yang X."/>
            <person name="Kozik A."/>
            <person name="Arikit S."/>
            <person name="Song C."/>
            <person name="Xia L."/>
            <person name="Froenicke L."/>
            <person name="Lavelle D.O."/>
            <person name="Truco M.J."/>
            <person name="Xia R."/>
            <person name="Zhu S."/>
            <person name="Xu C."/>
            <person name="Xu H."/>
            <person name="Xu X."/>
            <person name="Cox K."/>
            <person name="Korf I."/>
            <person name="Meyers B.C."/>
            <person name="Michelmore R.W."/>
        </authorList>
    </citation>
    <scope>NUCLEOTIDE SEQUENCE [LARGE SCALE GENOMIC DNA]</scope>
    <source>
        <strain evidence="7">cv. Salinas</strain>
        <tissue evidence="6">Seedlings</tissue>
    </source>
</reference>
<dbReference type="Proteomes" id="UP000235145">
    <property type="component" value="Unassembled WGS sequence"/>
</dbReference>
<dbReference type="Gene3D" id="3.30.420.10">
    <property type="entry name" value="Ribonuclease H-like superfamily/Ribonuclease H"/>
    <property type="match status" value="1"/>
</dbReference>
<evidence type="ECO:0000256" key="1">
    <source>
        <dbReference type="SAM" id="MobiDB-lite"/>
    </source>
</evidence>
<name>A0A9R1URT3_LACSA</name>
<dbReference type="InterPro" id="IPR025724">
    <property type="entry name" value="GAG-pre-integrase_dom"/>
</dbReference>
<dbReference type="AlphaFoldDB" id="A0A9R1URT3"/>
<comment type="caution">
    <text evidence="6">The sequence shown here is derived from an EMBL/GenBank/DDBJ whole genome shotgun (WGS) entry which is preliminary data.</text>
</comment>
<feature type="domain" description="Retrotransposon Copia-like N-terminal" evidence="3">
    <location>
        <begin position="33"/>
        <end position="80"/>
    </location>
</feature>
<feature type="compositionally biased region" description="Polar residues" evidence="1">
    <location>
        <begin position="248"/>
        <end position="261"/>
    </location>
</feature>
<organism evidence="6 7">
    <name type="scientific">Lactuca sativa</name>
    <name type="common">Garden lettuce</name>
    <dbReference type="NCBI Taxonomy" id="4236"/>
    <lineage>
        <taxon>Eukaryota</taxon>
        <taxon>Viridiplantae</taxon>
        <taxon>Streptophyta</taxon>
        <taxon>Embryophyta</taxon>
        <taxon>Tracheophyta</taxon>
        <taxon>Spermatophyta</taxon>
        <taxon>Magnoliopsida</taxon>
        <taxon>eudicotyledons</taxon>
        <taxon>Gunneridae</taxon>
        <taxon>Pentapetalae</taxon>
        <taxon>asterids</taxon>
        <taxon>campanulids</taxon>
        <taxon>Asterales</taxon>
        <taxon>Asteraceae</taxon>
        <taxon>Cichorioideae</taxon>
        <taxon>Cichorieae</taxon>
        <taxon>Lactucinae</taxon>
        <taxon>Lactuca</taxon>
    </lineage>
</organism>
<evidence type="ECO:0000259" key="3">
    <source>
        <dbReference type="Pfam" id="PF14244"/>
    </source>
</evidence>
<dbReference type="Pfam" id="PF13976">
    <property type="entry name" value="gag_pre-integrs"/>
    <property type="match status" value="1"/>
</dbReference>
<feature type="region of interest" description="Disordered" evidence="1">
    <location>
        <begin position="735"/>
        <end position="773"/>
    </location>
</feature>
<dbReference type="InterPro" id="IPR054722">
    <property type="entry name" value="PolX-like_BBD"/>
</dbReference>
<feature type="region of interest" description="Disordered" evidence="1">
    <location>
        <begin position="247"/>
        <end position="268"/>
    </location>
</feature>
<feature type="domain" description="Retroviral polymerase SH3-like" evidence="5">
    <location>
        <begin position="609"/>
        <end position="668"/>
    </location>
</feature>
<proteinExistence type="predicted"/>
<evidence type="ECO:0000259" key="5">
    <source>
        <dbReference type="Pfam" id="PF25597"/>
    </source>
</evidence>
<feature type="domain" description="GAG-pre-integrase" evidence="2">
    <location>
        <begin position="472"/>
        <end position="515"/>
    </location>
</feature>
<feature type="compositionally biased region" description="Polar residues" evidence="1">
    <location>
        <begin position="748"/>
        <end position="761"/>
    </location>
</feature>
<keyword evidence="7" id="KW-1185">Reference proteome</keyword>
<sequence length="808" mass="91815">MTEEKDNDPRAIKKTEEPIDANSIHVNSPYYIHPSDYPKQMQVNDVLNDNNFNEWRQEMINFLFAKNKKGFVDGSINKPDSASPMHMAWMCADAMVKGWLTAAMERDIRTSVRYANTSAEIWKDLEGAPRDGTSVSSYYMKLKTLRDELQLVLPTPRCTCDGCNCSLGRILNEVKEKERIYEFLMGLDEEFSIIRTQILAMKPPPSLGATNHLFAEDEQQRAITDGSRKSVGETIAFQVNVMNRKATRTTQGVQSTHTANKGAQRIMKQSSDKEEKCTFYGKEGHKSDGCFKKIGYPDWWPGKKDKPKAKAACVEVGPNPIPGLTDEHYRLFVAHFREDEAPKANLAGRTNTYDGWVVESGATEHITHRSDFFDNRVTNTKETHVIIPNGDKVPVMGEGEHTLPGGLKIDSVLHVSNFNYNLLSVNKLARNLNCVVTFFPDFFVVQKISDEGLDWCRGLYRMGAMEKKALVTTFEVWHKRLGHPSPKKISNLNFVRDVSRNNQTKMCDACFKAKHTRLPFAISEIKIKPLVHTPHNKMGVVERKHRHLLETARALLFQANLLKTFWGECILTATYVINRLPSKVLRGLTPYELLFNESPYYDHMRVFGCLAYYRNTDTGGDKFEPRGEPGIFLGYPQGIKGYKIYDMKTKKLVISRDVRFLENEFPMKHMHGNMQPLADSEDLFRFADKIITPPDPNSSSDTGMHDSFIDGNSPTSHCDHNQHMMSVVNDVFGEAEDNSVPTNHHAVSETNSTDQQTNSIDQQRETRNMSQPTRYKHYEVHLPPSINHPQPVIDRVASTIATRKGDIA</sequence>
<evidence type="ECO:0000313" key="7">
    <source>
        <dbReference type="Proteomes" id="UP000235145"/>
    </source>
</evidence>
<dbReference type="GO" id="GO:0003676">
    <property type="term" value="F:nucleic acid binding"/>
    <property type="evidence" value="ECO:0007669"/>
    <property type="project" value="InterPro"/>
</dbReference>
<evidence type="ECO:0000313" key="6">
    <source>
        <dbReference type="EMBL" id="KAJ0191696.1"/>
    </source>
</evidence>
<evidence type="ECO:0008006" key="8">
    <source>
        <dbReference type="Google" id="ProtNLM"/>
    </source>
</evidence>
<dbReference type="PANTHER" id="PTHR37610">
    <property type="entry name" value="CCHC-TYPE DOMAIN-CONTAINING PROTEIN"/>
    <property type="match status" value="1"/>
</dbReference>
<evidence type="ECO:0000259" key="4">
    <source>
        <dbReference type="Pfam" id="PF22936"/>
    </source>
</evidence>
<evidence type="ECO:0000259" key="2">
    <source>
        <dbReference type="Pfam" id="PF13976"/>
    </source>
</evidence>
<dbReference type="Pfam" id="PF22936">
    <property type="entry name" value="Pol_BBD"/>
    <property type="match status" value="1"/>
</dbReference>